<evidence type="ECO:0000313" key="1">
    <source>
        <dbReference type="EMBL" id="KAK8052728.1"/>
    </source>
</evidence>
<name>A0ABR1U440_9PEZI</name>
<comment type="caution">
    <text evidence="1">The sequence shown here is derived from an EMBL/GenBank/DDBJ whole genome shotgun (WGS) entry which is preliminary data.</text>
</comment>
<dbReference type="Proteomes" id="UP001446871">
    <property type="component" value="Unassembled WGS sequence"/>
</dbReference>
<accession>A0ABR1U440</accession>
<evidence type="ECO:0000313" key="2">
    <source>
        <dbReference type="Proteomes" id="UP001446871"/>
    </source>
</evidence>
<proteinExistence type="predicted"/>
<organism evidence="1 2">
    <name type="scientific">Apiospora saccharicola</name>
    <dbReference type="NCBI Taxonomy" id="335842"/>
    <lineage>
        <taxon>Eukaryota</taxon>
        <taxon>Fungi</taxon>
        <taxon>Dikarya</taxon>
        <taxon>Ascomycota</taxon>
        <taxon>Pezizomycotina</taxon>
        <taxon>Sordariomycetes</taxon>
        <taxon>Xylariomycetidae</taxon>
        <taxon>Amphisphaeriales</taxon>
        <taxon>Apiosporaceae</taxon>
        <taxon>Apiospora</taxon>
    </lineage>
</organism>
<dbReference type="EMBL" id="JAQQWM010000008">
    <property type="protein sequence ID" value="KAK8052728.1"/>
    <property type="molecule type" value="Genomic_DNA"/>
</dbReference>
<sequence>MGPPERVDHPWLSYEAPLSHQTGLPSPPSHHSAFRVPDRSLLDVHQKRAHSKSLMDQGRFGEAVEKLNEGFSGLQQLLTPTHEHTVDTAYLLTEALRRVHRVEEADSVLNWLGAQIARRLGLHSSHTVKHFIRVVDILRAWLRNEAADLMVWRLADILEDEDSGVDDIPIICGTGDGTNLTRDLGEFDVEALFSPPRDVTQVDIHLRLIELLLGAKSEEKQTLEKALQSDIAFLQQDRTMANTGSATRHPVRLLRAYHCLSRLRLCPDKEGDVDEVFKAVKKTVKRHCRCLQGSSIDLDFVREAAKFGFLLPSTDKGDEVLQLLADYLEDNEQTRGKKQVAIQFFIHVGMALQQTDWSLAEIWFGRALALSIMHNGRRSSTSVQLDEALEKQWYDVAAGGQIALLFGKSVSFHQST</sequence>
<protein>
    <submittedName>
        <fullName evidence="1">Uncharacterized protein</fullName>
    </submittedName>
</protein>
<gene>
    <name evidence="1" type="ORF">PG996_012029</name>
</gene>
<keyword evidence="2" id="KW-1185">Reference proteome</keyword>
<reference evidence="1 2" key="1">
    <citation type="submission" date="2023-01" db="EMBL/GenBank/DDBJ databases">
        <title>Analysis of 21 Apiospora genomes using comparative genomics revels a genus with tremendous synthesis potential of carbohydrate active enzymes and secondary metabolites.</title>
        <authorList>
            <person name="Sorensen T."/>
        </authorList>
    </citation>
    <scope>NUCLEOTIDE SEQUENCE [LARGE SCALE GENOMIC DNA]</scope>
    <source>
        <strain evidence="1 2">CBS 83171</strain>
    </source>
</reference>